<keyword evidence="1" id="KW-0812">Transmembrane</keyword>
<keyword evidence="3" id="KW-1185">Reference proteome</keyword>
<protein>
    <submittedName>
        <fullName evidence="2">ABC-2 family transporter protein</fullName>
    </submittedName>
</protein>
<dbReference type="RefSeq" id="WP_089303436.1">
    <property type="nucleotide sequence ID" value="NZ_FZNW01000038.1"/>
</dbReference>
<evidence type="ECO:0000313" key="2">
    <source>
        <dbReference type="EMBL" id="SNR93968.1"/>
    </source>
</evidence>
<evidence type="ECO:0000313" key="3">
    <source>
        <dbReference type="Proteomes" id="UP000198348"/>
    </source>
</evidence>
<keyword evidence="1" id="KW-0472">Membrane</keyword>
<proteinExistence type="predicted"/>
<feature type="transmembrane region" description="Helical" evidence="1">
    <location>
        <begin position="174"/>
        <end position="194"/>
    </location>
</feature>
<sequence length="253" mass="26439">MIRLVQAEFDKTFSTKLWLWLLLGGIALMGTFMAFTIGFDGAEGNPSPSLSTPEGKRNLFATASAANTFALLLGIIAVTGEFRHQTVTPTFLATPHRGHVVTAKLAAYAVLGIAFGLVTIVAATAIALPWLAAIDIDLSMTSSGIPGTLAGVLAAVALYALLGVGVGALVRNQIAAVVGALVYLFVLEAFMRGLPVIRDYYPYLPGGASEALTATTDPVVEFLEPWQGGALLAIYALAFGVLGTLLSVRRDVT</sequence>
<dbReference type="PANTHER" id="PTHR37305:SF1">
    <property type="entry name" value="MEMBRANE PROTEIN"/>
    <property type="match status" value="1"/>
</dbReference>
<dbReference type="GO" id="GO:0005886">
    <property type="term" value="C:plasma membrane"/>
    <property type="evidence" value="ECO:0007669"/>
    <property type="project" value="UniProtKB-SubCell"/>
</dbReference>
<name>A0A239AG36_9PSEU</name>
<dbReference type="PANTHER" id="PTHR37305">
    <property type="entry name" value="INTEGRAL MEMBRANE PROTEIN-RELATED"/>
    <property type="match status" value="1"/>
</dbReference>
<reference evidence="2 3" key="1">
    <citation type="submission" date="2017-06" db="EMBL/GenBank/DDBJ databases">
        <authorList>
            <person name="Kim H.J."/>
            <person name="Triplett B.A."/>
        </authorList>
    </citation>
    <scope>NUCLEOTIDE SEQUENCE [LARGE SCALE GENOMIC DNA]</scope>
    <source>
        <strain evidence="2 3">DSM 45207</strain>
    </source>
</reference>
<feature type="transmembrane region" description="Helical" evidence="1">
    <location>
        <begin position="144"/>
        <end position="162"/>
    </location>
</feature>
<feature type="transmembrane region" description="Helical" evidence="1">
    <location>
        <begin position="105"/>
        <end position="132"/>
    </location>
</feature>
<dbReference type="AlphaFoldDB" id="A0A239AG36"/>
<evidence type="ECO:0000256" key="1">
    <source>
        <dbReference type="SAM" id="Phobius"/>
    </source>
</evidence>
<dbReference type="Proteomes" id="UP000198348">
    <property type="component" value="Unassembled WGS sequence"/>
</dbReference>
<dbReference type="GO" id="GO:0140359">
    <property type="term" value="F:ABC-type transporter activity"/>
    <property type="evidence" value="ECO:0007669"/>
    <property type="project" value="InterPro"/>
</dbReference>
<feature type="transmembrane region" description="Helical" evidence="1">
    <location>
        <begin position="17"/>
        <end position="39"/>
    </location>
</feature>
<organism evidence="2 3">
    <name type="scientific">Haloechinothrix alba</name>
    <dbReference type="NCBI Taxonomy" id="664784"/>
    <lineage>
        <taxon>Bacteria</taxon>
        <taxon>Bacillati</taxon>
        <taxon>Actinomycetota</taxon>
        <taxon>Actinomycetes</taxon>
        <taxon>Pseudonocardiales</taxon>
        <taxon>Pseudonocardiaceae</taxon>
        <taxon>Haloechinothrix</taxon>
    </lineage>
</organism>
<gene>
    <name evidence="2" type="ORF">SAMN06265360_13810</name>
</gene>
<keyword evidence="1" id="KW-1133">Transmembrane helix</keyword>
<feature type="transmembrane region" description="Helical" evidence="1">
    <location>
        <begin position="59"/>
        <end position="78"/>
    </location>
</feature>
<feature type="transmembrane region" description="Helical" evidence="1">
    <location>
        <begin position="226"/>
        <end position="248"/>
    </location>
</feature>
<dbReference type="OrthoDB" id="5244396at2"/>
<accession>A0A239AG36</accession>
<dbReference type="EMBL" id="FZNW01000038">
    <property type="protein sequence ID" value="SNR93968.1"/>
    <property type="molecule type" value="Genomic_DNA"/>
</dbReference>